<keyword evidence="5" id="KW-0472">Membrane</keyword>
<dbReference type="GO" id="GO:0015920">
    <property type="term" value="P:lipopolysaccharide transport"/>
    <property type="evidence" value="ECO:0007669"/>
    <property type="project" value="TreeGrafter"/>
</dbReference>
<name>C7QCJ5_CATAD</name>
<dbReference type="KEGG" id="cai:Caci_7634"/>
<evidence type="ECO:0000256" key="2">
    <source>
        <dbReference type="ARBA" id="ARBA00007783"/>
    </source>
</evidence>
<feature type="region of interest" description="Disordered" evidence="4">
    <location>
        <begin position="1"/>
        <end position="25"/>
    </location>
</feature>
<feature type="transmembrane region" description="Helical" evidence="5">
    <location>
        <begin position="148"/>
        <end position="172"/>
    </location>
</feature>
<dbReference type="PANTHER" id="PTHR30413:SF8">
    <property type="entry name" value="TRANSPORT PERMEASE PROTEIN"/>
    <property type="match status" value="1"/>
</dbReference>
<dbReference type="eggNOG" id="COG1682">
    <property type="taxonomic scope" value="Bacteria"/>
</dbReference>
<feature type="transmembrane region" description="Helical" evidence="5">
    <location>
        <begin position="103"/>
        <end position="122"/>
    </location>
</feature>
<evidence type="ECO:0000313" key="6">
    <source>
        <dbReference type="EMBL" id="ACU76458.1"/>
    </source>
</evidence>
<feature type="transmembrane region" description="Helical" evidence="5">
    <location>
        <begin position="218"/>
        <end position="239"/>
    </location>
</feature>
<feature type="transmembrane region" description="Helical" evidence="5">
    <location>
        <begin position="71"/>
        <end position="91"/>
    </location>
</feature>
<dbReference type="PANTHER" id="PTHR30413">
    <property type="entry name" value="INNER MEMBRANE TRANSPORT PERMEASE"/>
    <property type="match status" value="1"/>
</dbReference>
<dbReference type="OrthoDB" id="4186295at2"/>
<comment type="subcellular location">
    <subcellularLocation>
        <location evidence="1">Cell inner membrane</location>
        <topology evidence="1">Multi-pass membrane protein</topology>
    </subcellularLocation>
</comment>
<evidence type="ECO:0000313" key="7">
    <source>
        <dbReference type="Proteomes" id="UP000000851"/>
    </source>
</evidence>
<dbReference type="GO" id="GO:0005886">
    <property type="term" value="C:plasma membrane"/>
    <property type="evidence" value="ECO:0007669"/>
    <property type="project" value="UniProtKB-SubCell"/>
</dbReference>
<evidence type="ECO:0000256" key="3">
    <source>
        <dbReference type="ARBA" id="ARBA00022448"/>
    </source>
</evidence>
<keyword evidence="5" id="KW-0812">Transmembrane</keyword>
<keyword evidence="5" id="KW-1133">Transmembrane helix</keyword>
<feature type="transmembrane region" description="Helical" evidence="5">
    <location>
        <begin position="184"/>
        <end position="211"/>
    </location>
</feature>
<accession>C7QCJ5</accession>
<dbReference type="HOGENOM" id="CLU_060703_4_0_11"/>
<proteinExistence type="inferred from homology"/>
<dbReference type="STRING" id="479433.Caci_7634"/>
<evidence type="ECO:0000256" key="4">
    <source>
        <dbReference type="SAM" id="MobiDB-lite"/>
    </source>
</evidence>
<dbReference type="RefSeq" id="WP_015796183.1">
    <property type="nucleotide sequence ID" value="NC_013131.1"/>
</dbReference>
<feature type="compositionally biased region" description="Polar residues" evidence="4">
    <location>
        <begin position="1"/>
        <end position="11"/>
    </location>
</feature>
<evidence type="ECO:0000256" key="1">
    <source>
        <dbReference type="ARBA" id="ARBA00004429"/>
    </source>
</evidence>
<keyword evidence="3" id="KW-0813">Transport</keyword>
<keyword evidence="7" id="KW-1185">Reference proteome</keyword>
<dbReference type="InParanoid" id="C7QCJ5"/>
<reference evidence="6 7" key="1">
    <citation type="journal article" date="2009" name="Stand. Genomic Sci.">
        <title>Complete genome sequence of Catenulispora acidiphila type strain (ID 139908).</title>
        <authorList>
            <person name="Copeland A."/>
            <person name="Lapidus A."/>
            <person name="Glavina Del Rio T."/>
            <person name="Nolan M."/>
            <person name="Lucas S."/>
            <person name="Chen F."/>
            <person name="Tice H."/>
            <person name="Cheng J.F."/>
            <person name="Bruce D."/>
            <person name="Goodwin L."/>
            <person name="Pitluck S."/>
            <person name="Mikhailova N."/>
            <person name="Pati A."/>
            <person name="Ivanova N."/>
            <person name="Mavromatis K."/>
            <person name="Chen A."/>
            <person name="Palaniappan K."/>
            <person name="Chain P."/>
            <person name="Land M."/>
            <person name="Hauser L."/>
            <person name="Chang Y.J."/>
            <person name="Jeffries C.D."/>
            <person name="Chertkov O."/>
            <person name="Brettin T."/>
            <person name="Detter J.C."/>
            <person name="Han C."/>
            <person name="Ali Z."/>
            <person name="Tindall B.J."/>
            <person name="Goker M."/>
            <person name="Bristow J."/>
            <person name="Eisen J.A."/>
            <person name="Markowitz V."/>
            <person name="Hugenholtz P."/>
            <person name="Kyrpides N.C."/>
            <person name="Klenk H.P."/>
        </authorList>
    </citation>
    <scope>NUCLEOTIDE SEQUENCE [LARGE SCALE GENOMIC DNA]</scope>
    <source>
        <strain evidence="7">DSM 44928 / JCM 14897 / NBRC 102108 / NRRL B-24433 / ID139908</strain>
    </source>
</reference>
<organism evidence="6 7">
    <name type="scientific">Catenulispora acidiphila (strain DSM 44928 / JCM 14897 / NBRC 102108 / NRRL B-24433 / ID139908)</name>
    <dbReference type="NCBI Taxonomy" id="479433"/>
    <lineage>
        <taxon>Bacteria</taxon>
        <taxon>Bacillati</taxon>
        <taxon>Actinomycetota</taxon>
        <taxon>Actinomycetes</taxon>
        <taxon>Catenulisporales</taxon>
        <taxon>Catenulisporaceae</taxon>
        <taxon>Catenulispora</taxon>
    </lineage>
</organism>
<gene>
    <name evidence="6" type="ordered locus">Caci_7634</name>
</gene>
<sequence length="327" mass="36457">MATATSETGSVEETRTRTPEPPRPAEQVHVFEPYRYALPKLGPYFRDVWARRQFATHMASSTLKGQHFDSFFGQFWLVLNPMLLALVYFLLTTVLGGAGGAGASAMDHFVGLLTGLFAFFYTRNVIQFAASSITGGGKMIINMSFPKILLPMSTTFTAMLTYFPTLLVYALFYVGVHHSVTVNILWVIPIFLIQTIFSFGLGLLFAAVTLYFRDMSTLLPYVLRIWMYITPVLFSLSYIKSKTIPDATGHTALPHWILGVYRWDPFSPIINSWNTVLVGNGAHPFAKGASYAPQLTEIAVGAVCAVIALVIGAWYFMSREREFAVRL</sequence>
<comment type="similarity">
    <text evidence="2">Belongs to the ABC-2 integral membrane protein family.</text>
</comment>
<evidence type="ECO:0000256" key="5">
    <source>
        <dbReference type="SAM" id="Phobius"/>
    </source>
</evidence>
<dbReference type="EMBL" id="CP001700">
    <property type="protein sequence ID" value="ACU76458.1"/>
    <property type="molecule type" value="Genomic_DNA"/>
</dbReference>
<dbReference type="Proteomes" id="UP000000851">
    <property type="component" value="Chromosome"/>
</dbReference>
<protein>
    <submittedName>
        <fullName evidence="6">ABC-2 type transporter</fullName>
    </submittedName>
</protein>
<dbReference type="AlphaFoldDB" id="C7QCJ5"/>
<feature type="transmembrane region" description="Helical" evidence="5">
    <location>
        <begin position="298"/>
        <end position="317"/>
    </location>
</feature>